<dbReference type="SUPFAM" id="SSF160350">
    <property type="entry name" value="Rnp2-like"/>
    <property type="match status" value="1"/>
</dbReference>
<protein>
    <recommendedName>
        <fullName evidence="2">Ribonucleases P/MRP subunit Pop8-like domain-containing protein</fullName>
    </recommendedName>
</protein>
<evidence type="ECO:0000256" key="1">
    <source>
        <dbReference type="ARBA" id="ARBA00022694"/>
    </source>
</evidence>
<dbReference type="RefSeq" id="XP_040743265.1">
    <property type="nucleotide sequence ID" value="XM_040887654.1"/>
</dbReference>
<reference evidence="3 4" key="1">
    <citation type="submission" date="2016-07" db="EMBL/GenBank/DDBJ databases">
        <title>Pervasive Adenine N6-methylation of Active Genes in Fungi.</title>
        <authorList>
            <consortium name="DOE Joint Genome Institute"/>
            <person name="Mondo S.J."/>
            <person name="Dannebaum R.O."/>
            <person name="Kuo R.C."/>
            <person name="Labutti K."/>
            <person name="Haridas S."/>
            <person name="Kuo A."/>
            <person name="Salamov A."/>
            <person name="Ahrendt S.R."/>
            <person name="Lipzen A."/>
            <person name="Sullivan W."/>
            <person name="Andreopoulos W.B."/>
            <person name="Clum A."/>
            <person name="Lindquist E."/>
            <person name="Daum C."/>
            <person name="Ramamoorthy G.K."/>
            <person name="Gryganskyi A."/>
            <person name="Culley D."/>
            <person name="Magnuson J.K."/>
            <person name="James T.Y."/>
            <person name="O'Malley M.A."/>
            <person name="Stajich J.E."/>
            <person name="Spatafora J.W."/>
            <person name="Visel A."/>
            <person name="Grigoriev I.V."/>
        </authorList>
    </citation>
    <scope>NUCLEOTIDE SEQUENCE [LARGE SCALE GENOMIC DNA]</scope>
    <source>
        <strain evidence="3 4">ATCC 12442</strain>
    </source>
</reference>
<sequence length="89" mass="9555">MVQLRSHLATTLNQWLGASGGGTPIDILKFDGTTAIIRVPFDDHRGVWQALTVATFKMAGTGEARFQVLRNSAFAMGVAASSRATYKTV</sequence>
<gene>
    <name evidence="3" type="ORF">DL89DRAFT_267761</name>
</gene>
<evidence type="ECO:0000313" key="4">
    <source>
        <dbReference type="Proteomes" id="UP000193922"/>
    </source>
</evidence>
<dbReference type="Proteomes" id="UP000193922">
    <property type="component" value="Unassembled WGS sequence"/>
</dbReference>
<organism evidence="3 4">
    <name type="scientific">Linderina pennispora</name>
    <dbReference type="NCBI Taxonomy" id="61395"/>
    <lineage>
        <taxon>Eukaryota</taxon>
        <taxon>Fungi</taxon>
        <taxon>Fungi incertae sedis</taxon>
        <taxon>Zoopagomycota</taxon>
        <taxon>Kickxellomycotina</taxon>
        <taxon>Kickxellomycetes</taxon>
        <taxon>Kickxellales</taxon>
        <taxon>Kickxellaceae</taxon>
        <taxon>Linderina</taxon>
    </lineage>
</organism>
<dbReference type="GO" id="GO:1902555">
    <property type="term" value="C:endoribonuclease complex"/>
    <property type="evidence" value="ECO:0007669"/>
    <property type="project" value="UniProtKB-ARBA"/>
</dbReference>
<name>A0A1Y1W7T2_9FUNG</name>
<keyword evidence="4" id="KW-1185">Reference proteome</keyword>
<proteinExistence type="predicted"/>
<accession>A0A1Y1W7T2</accession>
<dbReference type="Pfam" id="PF20976">
    <property type="entry name" value="Pop8"/>
    <property type="match status" value="1"/>
</dbReference>
<dbReference type="InterPro" id="IPR049128">
    <property type="entry name" value="Pop8-like_dom"/>
</dbReference>
<comment type="caution">
    <text evidence="3">The sequence shown here is derived from an EMBL/GenBank/DDBJ whole genome shotgun (WGS) entry which is preliminary data.</text>
</comment>
<dbReference type="OrthoDB" id="5530243at2759"/>
<keyword evidence="1" id="KW-0819">tRNA processing</keyword>
<dbReference type="EMBL" id="MCFD01000007">
    <property type="protein sequence ID" value="ORX69577.1"/>
    <property type="molecule type" value="Genomic_DNA"/>
</dbReference>
<feature type="domain" description="Ribonucleases P/MRP subunit Pop8-like" evidence="2">
    <location>
        <begin position="2"/>
        <end position="52"/>
    </location>
</feature>
<dbReference type="GeneID" id="63804302"/>
<dbReference type="GO" id="GO:1990904">
    <property type="term" value="C:ribonucleoprotein complex"/>
    <property type="evidence" value="ECO:0007669"/>
    <property type="project" value="UniProtKB-ARBA"/>
</dbReference>
<evidence type="ECO:0000313" key="3">
    <source>
        <dbReference type="EMBL" id="ORX69577.1"/>
    </source>
</evidence>
<dbReference type="AlphaFoldDB" id="A0A1Y1W7T2"/>
<evidence type="ECO:0000259" key="2">
    <source>
        <dbReference type="Pfam" id="PF20976"/>
    </source>
</evidence>
<dbReference type="GO" id="GO:0008033">
    <property type="term" value="P:tRNA processing"/>
    <property type="evidence" value="ECO:0007669"/>
    <property type="project" value="UniProtKB-KW"/>
</dbReference>
<dbReference type="InterPro" id="IPR038085">
    <property type="entry name" value="Rnp2-like_sf"/>
</dbReference>